<dbReference type="InterPro" id="IPR006578">
    <property type="entry name" value="MADF-dom"/>
</dbReference>
<sequence>MPRIAKGGIDTKRLVAEIRKLPVLWDPSHEQYPSGGIRKMAWRKVSSILYNDFYLMDVTKQKKLLKELKTKWSDIRNRHRMRYESALRPPTKVNKRESVGIVHDSLNFLLPTYPVNNEYPDKTNLEHSGENNDPSPKHYLVIEVQDELPEQGSRTEALNDTEIVVNDTSQDATINSTVNDINFAVTKTKINKEVFDNDLDINETVIKHFAVTKTKINKEVFDNDLDINETVIKQEITDDMKSSVNKLSNTQQLNFRIEALVLLTSIESGSSTT</sequence>
<name>A0AAW1N437_POPJA</name>
<proteinExistence type="predicted"/>
<comment type="caution">
    <text evidence="2">The sequence shown here is derived from an EMBL/GenBank/DDBJ whole genome shotgun (WGS) entry which is preliminary data.</text>
</comment>
<evidence type="ECO:0000259" key="1">
    <source>
        <dbReference type="PROSITE" id="PS51029"/>
    </source>
</evidence>
<evidence type="ECO:0000313" key="3">
    <source>
        <dbReference type="Proteomes" id="UP001458880"/>
    </source>
</evidence>
<dbReference type="Pfam" id="PF10545">
    <property type="entry name" value="MADF_DNA_bdg"/>
    <property type="match status" value="1"/>
</dbReference>
<organism evidence="2 3">
    <name type="scientific">Popillia japonica</name>
    <name type="common">Japanese beetle</name>
    <dbReference type="NCBI Taxonomy" id="7064"/>
    <lineage>
        <taxon>Eukaryota</taxon>
        <taxon>Metazoa</taxon>
        <taxon>Ecdysozoa</taxon>
        <taxon>Arthropoda</taxon>
        <taxon>Hexapoda</taxon>
        <taxon>Insecta</taxon>
        <taxon>Pterygota</taxon>
        <taxon>Neoptera</taxon>
        <taxon>Endopterygota</taxon>
        <taxon>Coleoptera</taxon>
        <taxon>Polyphaga</taxon>
        <taxon>Scarabaeiformia</taxon>
        <taxon>Scarabaeidae</taxon>
        <taxon>Rutelinae</taxon>
        <taxon>Popillia</taxon>
    </lineage>
</organism>
<dbReference type="AlphaFoldDB" id="A0AAW1N437"/>
<dbReference type="PROSITE" id="PS51029">
    <property type="entry name" value="MADF"/>
    <property type="match status" value="1"/>
</dbReference>
<reference evidence="2 3" key="1">
    <citation type="journal article" date="2024" name="BMC Genomics">
        <title>De novo assembly and annotation of Popillia japonica's genome with initial clues to its potential as an invasive pest.</title>
        <authorList>
            <person name="Cucini C."/>
            <person name="Boschi S."/>
            <person name="Funari R."/>
            <person name="Cardaioli E."/>
            <person name="Iannotti N."/>
            <person name="Marturano G."/>
            <person name="Paoli F."/>
            <person name="Bruttini M."/>
            <person name="Carapelli A."/>
            <person name="Frati F."/>
            <person name="Nardi F."/>
        </authorList>
    </citation>
    <scope>NUCLEOTIDE SEQUENCE [LARGE SCALE GENOMIC DNA]</scope>
    <source>
        <strain evidence="2">DMR45628</strain>
    </source>
</reference>
<evidence type="ECO:0000313" key="2">
    <source>
        <dbReference type="EMBL" id="KAK9753240.1"/>
    </source>
</evidence>
<keyword evidence="3" id="KW-1185">Reference proteome</keyword>
<dbReference type="EMBL" id="JASPKY010000015">
    <property type="protein sequence ID" value="KAK9753240.1"/>
    <property type="molecule type" value="Genomic_DNA"/>
</dbReference>
<dbReference type="Proteomes" id="UP001458880">
    <property type="component" value="Unassembled WGS sequence"/>
</dbReference>
<gene>
    <name evidence="2" type="ORF">QE152_g3707</name>
</gene>
<feature type="domain" description="MADF" evidence="1">
    <location>
        <begin position="13"/>
        <end position="114"/>
    </location>
</feature>
<protein>
    <submittedName>
        <fullName evidence="2">Alcohol dehydrogenase transcription factor Myb/SANT-like</fullName>
    </submittedName>
</protein>
<accession>A0AAW1N437</accession>